<protein>
    <submittedName>
        <fullName evidence="1">Uncharacterized protein</fullName>
    </submittedName>
</protein>
<keyword evidence="2" id="KW-1185">Reference proteome</keyword>
<gene>
    <name evidence="1" type="ORF">GQ55_6G200600</name>
</gene>
<dbReference type="AlphaFoldDB" id="A0A2T7D7P7"/>
<proteinExistence type="predicted"/>
<accession>A0A2T7D7P7</accession>
<dbReference type="EMBL" id="CM009754">
    <property type="protein sequence ID" value="PUZ51594.1"/>
    <property type="molecule type" value="Genomic_DNA"/>
</dbReference>
<organism evidence="1 2">
    <name type="scientific">Panicum hallii var. hallii</name>
    <dbReference type="NCBI Taxonomy" id="1504633"/>
    <lineage>
        <taxon>Eukaryota</taxon>
        <taxon>Viridiplantae</taxon>
        <taxon>Streptophyta</taxon>
        <taxon>Embryophyta</taxon>
        <taxon>Tracheophyta</taxon>
        <taxon>Spermatophyta</taxon>
        <taxon>Magnoliopsida</taxon>
        <taxon>Liliopsida</taxon>
        <taxon>Poales</taxon>
        <taxon>Poaceae</taxon>
        <taxon>PACMAD clade</taxon>
        <taxon>Panicoideae</taxon>
        <taxon>Panicodae</taxon>
        <taxon>Paniceae</taxon>
        <taxon>Panicinae</taxon>
        <taxon>Panicum</taxon>
        <taxon>Panicum sect. Panicum</taxon>
    </lineage>
</organism>
<evidence type="ECO:0000313" key="1">
    <source>
        <dbReference type="EMBL" id="PUZ51594.1"/>
    </source>
</evidence>
<dbReference type="Gramene" id="PUZ51594">
    <property type="protein sequence ID" value="PUZ51594"/>
    <property type="gene ID" value="GQ55_6G200600"/>
</dbReference>
<dbReference type="OrthoDB" id="1930928at2759"/>
<reference evidence="1 2" key="1">
    <citation type="submission" date="2018-04" db="EMBL/GenBank/DDBJ databases">
        <title>WGS assembly of Panicum hallii var. hallii HAL2.</title>
        <authorList>
            <person name="Lovell J."/>
            <person name="Jenkins J."/>
            <person name="Lowry D."/>
            <person name="Mamidi S."/>
            <person name="Sreedasyam A."/>
            <person name="Weng X."/>
            <person name="Barry K."/>
            <person name="Bonette J."/>
            <person name="Campitelli B."/>
            <person name="Daum C."/>
            <person name="Gordon S."/>
            <person name="Gould B."/>
            <person name="Lipzen A."/>
            <person name="MacQueen A."/>
            <person name="Palacio-Mejia J."/>
            <person name="Plott C."/>
            <person name="Shakirov E."/>
            <person name="Shu S."/>
            <person name="Yoshinaga Y."/>
            <person name="Zane M."/>
            <person name="Rokhsar D."/>
            <person name="Grimwood J."/>
            <person name="Schmutz J."/>
            <person name="Juenger T."/>
        </authorList>
    </citation>
    <scope>NUCLEOTIDE SEQUENCE [LARGE SCALE GENOMIC DNA]</scope>
    <source>
        <strain evidence="2">cv. HAL2</strain>
    </source>
</reference>
<sequence length="61" mass="6692">MYVKVESMRLDWYAKPAHEAIIHAGLYQGPLDTLAMGEADASKAGLRVVLSKDFPGSDRDV</sequence>
<evidence type="ECO:0000313" key="2">
    <source>
        <dbReference type="Proteomes" id="UP000244336"/>
    </source>
</evidence>
<dbReference type="Proteomes" id="UP000244336">
    <property type="component" value="Chromosome 6"/>
</dbReference>
<name>A0A2T7D7P7_9POAL</name>